<dbReference type="Pfam" id="PF12840">
    <property type="entry name" value="HTH_20"/>
    <property type="match status" value="1"/>
</dbReference>
<dbReference type="Proteomes" id="UP000218113">
    <property type="component" value="Unassembled WGS sequence"/>
</dbReference>
<evidence type="ECO:0000313" key="2">
    <source>
        <dbReference type="Proteomes" id="UP000218113"/>
    </source>
</evidence>
<gene>
    <name evidence="1" type="ORF">COB67_06025</name>
</gene>
<dbReference type="InterPro" id="IPR036388">
    <property type="entry name" value="WH-like_DNA-bd_sf"/>
</dbReference>
<dbReference type="InterPro" id="IPR011991">
    <property type="entry name" value="ArsR-like_HTH"/>
</dbReference>
<comment type="caution">
    <text evidence="1">The sequence shown here is derived from an EMBL/GenBank/DDBJ whole genome shotgun (WGS) entry which is preliminary data.</text>
</comment>
<evidence type="ECO:0008006" key="3">
    <source>
        <dbReference type="Google" id="ProtNLM"/>
    </source>
</evidence>
<evidence type="ECO:0000313" key="1">
    <source>
        <dbReference type="EMBL" id="PCI28597.1"/>
    </source>
</evidence>
<dbReference type="AlphaFoldDB" id="A0A2A4T6H1"/>
<organism evidence="1 2">
    <name type="scientific">SAR324 cluster bacterium</name>
    <dbReference type="NCBI Taxonomy" id="2024889"/>
    <lineage>
        <taxon>Bacteria</taxon>
        <taxon>Deltaproteobacteria</taxon>
        <taxon>SAR324 cluster</taxon>
    </lineage>
</organism>
<dbReference type="InterPro" id="IPR036390">
    <property type="entry name" value="WH_DNA-bd_sf"/>
</dbReference>
<protein>
    <recommendedName>
        <fullName evidence="3">HTH arsR-type domain-containing protein</fullName>
    </recommendedName>
</protein>
<dbReference type="EMBL" id="NVSR01000030">
    <property type="protein sequence ID" value="PCI28597.1"/>
    <property type="molecule type" value="Genomic_DNA"/>
</dbReference>
<accession>A0A2A4T6H1</accession>
<name>A0A2A4T6H1_9DELT</name>
<reference evidence="2" key="1">
    <citation type="submission" date="2017-08" db="EMBL/GenBank/DDBJ databases">
        <title>A dynamic microbial community with high functional redundancy inhabits the cold, oxic subseafloor aquifer.</title>
        <authorList>
            <person name="Tully B.J."/>
            <person name="Wheat C.G."/>
            <person name="Glazer B.T."/>
            <person name="Huber J.A."/>
        </authorList>
    </citation>
    <scope>NUCLEOTIDE SEQUENCE [LARGE SCALE GENOMIC DNA]</scope>
</reference>
<dbReference type="SUPFAM" id="SSF46785">
    <property type="entry name" value="Winged helix' DNA-binding domain"/>
    <property type="match status" value="1"/>
</dbReference>
<sequence length="211" mass="24176">MAYISLRGTVRDKKKTDIDEKADLQKKQIKAGLSHPIRNKILRILETGEVFTQHEIGSKLSISNASIHYHINKLLQVQLVRLESTRSGPNGIIEKLFKIVELDWLEIKNKKIEDFNIELSYAMAWINERLREGTNILKQQPEKATFLTNSFVVYTSPEEFLEFKEAVQAISQKFFEKHSKSKNKNAIPVSVSLALIPSHGEDADDSHITFE</sequence>
<dbReference type="CDD" id="cd00090">
    <property type="entry name" value="HTH_ARSR"/>
    <property type="match status" value="1"/>
</dbReference>
<proteinExistence type="predicted"/>
<dbReference type="Gene3D" id="1.10.10.10">
    <property type="entry name" value="Winged helix-like DNA-binding domain superfamily/Winged helix DNA-binding domain"/>
    <property type="match status" value="1"/>
</dbReference>